<evidence type="ECO:0000313" key="4">
    <source>
        <dbReference type="Proteomes" id="UP001375743"/>
    </source>
</evidence>
<dbReference type="EMBL" id="JBBLZC010000022">
    <property type="protein sequence ID" value="MEK0085115.1"/>
    <property type="molecule type" value="Genomic_DNA"/>
</dbReference>
<evidence type="ECO:0000259" key="2">
    <source>
        <dbReference type="PROSITE" id="PS50234"/>
    </source>
</evidence>
<dbReference type="InterPro" id="IPR002035">
    <property type="entry name" value="VWF_A"/>
</dbReference>
<evidence type="ECO:0000313" key="3">
    <source>
        <dbReference type="EMBL" id="MEK0085115.1"/>
    </source>
</evidence>
<dbReference type="Pfam" id="PF00092">
    <property type="entry name" value="VWA"/>
    <property type="match status" value="1"/>
</dbReference>
<feature type="compositionally biased region" description="Basic and acidic residues" evidence="1">
    <location>
        <begin position="263"/>
        <end position="273"/>
    </location>
</feature>
<dbReference type="Gene3D" id="3.40.50.410">
    <property type="entry name" value="von Willebrand factor, type A domain"/>
    <property type="match status" value="1"/>
</dbReference>
<dbReference type="PROSITE" id="PS50234">
    <property type="entry name" value="VWFA"/>
    <property type="match status" value="1"/>
</dbReference>
<proteinExistence type="predicted"/>
<protein>
    <submittedName>
        <fullName evidence="3">VWA domain-containing protein</fullName>
    </submittedName>
</protein>
<dbReference type="CDD" id="cd01454">
    <property type="entry name" value="vWA_norD_type"/>
    <property type="match status" value="1"/>
</dbReference>
<dbReference type="InterPro" id="IPR051928">
    <property type="entry name" value="NorD/CobT"/>
</dbReference>
<reference evidence="3 4" key="1">
    <citation type="submission" date="2024-01" db="EMBL/GenBank/DDBJ databases">
        <title>Multi-omics insights into the function and evolution of sodium benzoate biodegradation pathways in Benzoatithermus flavus gen. nov., sp. nov. from hot spring.</title>
        <authorList>
            <person name="Hu C.-J."/>
            <person name="Li W.-J."/>
        </authorList>
    </citation>
    <scope>NUCLEOTIDE SEQUENCE [LARGE SCALE GENOMIC DNA]</scope>
    <source>
        <strain evidence="3 4">SYSU G07066</strain>
    </source>
</reference>
<dbReference type="PANTHER" id="PTHR41248:SF1">
    <property type="entry name" value="NORD PROTEIN"/>
    <property type="match status" value="1"/>
</dbReference>
<gene>
    <name evidence="3" type="ORF">U1T56_18335</name>
</gene>
<accession>A0ABU8XV84</accession>
<organism evidence="3 4">
    <name type="scientific">Benzoatithermus flavus</name>
    <dbReference type="NCBI Taxonomy" id="3108223"/>
    <lineage>
        <taxon>Bacteria</taxon>
        <taxon>Pseudomonadati</taxon>
        <taxon>Pseudomonadota</taxon>
        <taxon>Alphaproteobacteria</taxon>
        <taxon>Geminicoccales</taxon>
        <taxon>Geminicoccaceae</taxon>
        <taxon>Benzoatithermus</taxon>
    </lineage>
</organism>
<dbReference type="InterPro" id="IPR036465">
    <property type="entry name" value="vWFA_dom_sf"/>
</dbReference>
<sequence>MGLAFLEFEEQFGRLWHRLVGDRTSHPRFPDAAVALEGERARLAVLFRGLGGDPALEVAAGSARTSGHRLSLRQRLGMDEERLARAERTSELVLLPPVLDCLPTAELNRDLYVWLTAFLAAAEPLPREDDPLRRDVAALRAVAATTARVLEAFPGLAGRHARLAAALLELRPARRLTGIEAEIEVAVRRLHGETGAPTPILDSEVPLGRLVAPRSYRPFLPSPLWGEVRGEAGAARAEERADTEAGDATAEDEERLKRRAKRQNPEDQERKDPLTLINKGEVLALPTEMTGVNRPDDEEDPDAAREAAQDMDELTLGRPDRRSSSRVRMELDITGTTAAAEAPVTAALRYPEWNHRRRAYLPAHCAVFAGPAGEEGEDWRPDAQARRHIRLVRRQFEALRPRREILRAQVDGNEFDMDALVRSRVDLLTSGVGSDRIWLDARNRARDLATLLLVDGSLSTDAWVDGRRVLDVEKEALTALAFGLEACGDPFAILTFSSRTRREVRVESIKGFDERLGEPVRKRIAALRPGHYTRMGAALRHAASELAKRPERHRLLLLLSDGKPNDLDHYEGRYGVEDTRKAVLEARGQGLSVFAVTVDRRAESYVPFIFGRGGYAMVGHLGRLPEALAGIYRQLVS</sequence>
<dbReference type="SUPFAM" id="SSF53300">
    <property type="entry name" value="vWA-like"/>
    <property type="match status" value="1"/>
</dbReference>
<dbReference type="Proteomes" id="UP001375743">
    <property type="component" value="Unassembled WGS sequence"/>
</dbReference>
<name>A0ABU8XV84_9PROT</name>
<dbReference type="PANTHER" id="PTHR41248">
    <property type="entry name" value="NORD PROTEIN"/>
    <property type="match status" value="1"/>
</dbReference>
<keyword evidence="4" id="KW-1185">Reference proteome</keyword>
<feature type="region of interest" description="Disordered" evidence="1">
    <location>
        <begin position="235"/>
        <end position="323"/>
    </location>
</feature>
<evidence type="ECO:0000256" key="1">
    <source>
        <dbReference type="SAM" id="MobiDB-lite"/>
    </source>
</evidence>
<dbReference type="RefSeq" id="WP_418160964.1">
    <property type="nucleotide sequence ID" value="NZ_JBBLZC010000022.1"/>
</dbReference>
<dbReference type="SMART" id="SM00327">
    <property type="entry name" value="VWA"/>
    <property type="match status" value="1"/>
</dbReference>
<comment type="caution">
    <text evidence="3">The sequence shown here is derived from an EMBL/GenBank/DDBJ whole genome shotgun (WGS) entry which is preliminary data.</text>
</comment>
<feature type="domain" description="VWFA" evidence="2">
    <location>
        <begin position="449"/>
        <end position="598"/>
    </location>
</feature>